<accession>A0A1I6T1C5</accession>
<dbReference type="AlphaFoldDB" id="A0A1I6T1C5"/>
<name>A0A1I6T1C5_9GAMM</name>
<organism evidence="2 3">
    <name type="scientific">Acinetobacter bohemicus</name>
    <dbReference type="NCBI Taxonomy" id="1435036"/>
    <lineage>
        <taxon>Bacteria</taxon>
        <taxon>Pseudomonadati</taxon>
        <taxon>Pseudomonadota</taxon>
        <taxon>Gammaproteobacteria</taxon>
        <taxon>Moraxellales</taxon>
        <taxon>Moraxellaceae</taxon>
        <taxon>Acinetobacter</taxon>
    </lineage>
</organism>
<dbReference type="Pfam" id="PF03956">
    <property type="entry name" value="Lys_export"/>
    <property type="match status" value="1"/>
</dbReference>
<feature type="transmembrane region" description="Helical" evidence="1">
    <location>
        <begin position="64"/>
        <end position="87"/>
    </location>
</feature>
<feature type="transmembrane region" description="Helical" evidence="1">
    <location>
        <begin position="107"/>
        <end position="125"/>
    </location>
</feature>
<dbReference type="EMBL" id="FOZU01000009">
    <property type="protein sequence ID" value="SFS82992.1"/>
    <property type="molecule type" value="Genomic_DNA"/>
</dbReference>
<dbReference type="PANTHER" id="PTHR35804:SF1">
    <property type="entry name" value="LYSINE EXPORTER LYSO"/>
    <property type="match status" value="1"/>
</dbReference>
<feature type="transmembrane region" description="Helical" evidence="1">
    <location>
        <begin position="137"/>
        <end position="156"/>
    </location>
</feature>
<evidence type="ECO:0000313" key="3">
    <source>
        <dbReference type="Proteomes" id="UP000182827"/>
    </source>
</evidence>
<dbReference type="InterPro" id="IPR005642">
    <property type="entry name" value="LysO"/>
</dbReference>
<keyword evidence="1" id="KW-0812">Transmembrane</keyword>
<dbReference type="Proteomes" id="UP000182827">
    <property type="component" value="Unassembled WGS sequence"/>
</dbReference>
<keyword evidence="1" id="KW-1133">Transmembrane helix</keyword>
<dbReference type="RefSeq" id="WP_074945755.1">
    <property type="nucleotide sequence ID" value="NZ_FOZU01000009.1"/>
</dbReference>
<evidence type="ECO:0000256" key="1">
    <source>
        <dbReference type="SAM" id="Phobius"/>
    </source>
</evidence>
<feature type="transmembrane region" description="Helical" evidence="1">
    <location>
        <begin position="31"/>
        <end position="52"/>
    </location>
</feature>
<reference evidence="3" key="1">
    <citation type="submission" date="2016-10" db="EMBL/GenBank/DDBJ databases">
        <authorList>
            <person name="Varghese N."/>
            <person name="Submissions S."/>
        </authorList>
    </citation>
    <scope>NUCLEOTIDE SEQUENCE [LARGE SCALE GENOMIC DNA]</scope>
    <source>
        <strain evidence="3">ANC 5076</strain>
    </source>
</reference>
<evidence type="ECO:0000313" key="2">
    <source>
        <dbReference type="EMBL" id="SFS82992.1"/>
    </source>
</evidence>
<gene>
    <name evidence="2" type="ORF">SAMN05444586_100953</name>
</gene>
<dbReference type="GO" id="GO:0015661">
    <property type="term" value="F:L-lysine efflux transmembrane transporter activity"/>
    <property type="evidence" value="ECO:0007669"/>
    <property type="project" value="InterPro"/>
</dbReference>
<protein>
    <submittedName>
        <fullName evidence="2">Uncharacterized membrane protein YbjE, DUF340 family</fullName>
    </submittedName>
</protein>
<dbReference type="PANTHER" id="PTHR35804">
    <property type="entry name" value="LYSINE EXPORTER LYSO"/>
    <property type="match status" value="1"/>
</dbReference>
<keyword evidence="1" id="KW-0472">Membrane</keyword>
<feature type="transmembrane region" description="Helical" evidence="1">
    <location>
        <begin position="277"/>
        <end position="301"/>
    </location>
</feature>
<keyword evidence="3" id="KW-1185">Reference proteome</keyword>
<dbReference type="GO" id="GO:0005886">
    <property type="term" value="C:plasma membrane"/>
    <property type="evidence" value="ECO:0007669"/>
    <property type="project" value="TreeGrafter"/>
</dbReference>
<proteinExistence type="predicted"/>
<sequence>MQSLWLIIQLLICLCFGFILARKLPHWLESLAFKMLPYFTYILLITIAIEFSQTLQNMSSPLQILSNALTLSIATSVGAFLCCYLLFKSIGYQPMQGKVSAELLVKSLINISYAFIALALGYGLAELFNHFDYTLHVSTWNLLLIFMFLIGLDLAYSPLDRSWLNWKIMLVPIGCIMGSLVGALFAATIIKDISLKDLIMLSQGYGFYSMTGIVVTELKNAELGSIALMNDLFREIIAILLMYSIGWRYPRSAISSAAATAMDVTLPMVKQACGNEFIPHAMVSGFVLSVLAPIVVSVLAAV</sequence>
<feature type="transmembrane region" description="Helical" evidence="1">
    <location>
        <begin position="168"/>
        <end position="190"/>
    </location>
</feature>